<feature type="region of interest" description="Disordered" evidence="1">
    <location>
        <begin position="47"/>
        <end position="72"/>
    </location>
</feature>
<keyword evidence="4" id="KW-1185">Reference proteome</keyword>
<reference evidence="3 4" key="1">
    <citation type="submission" date="2019-03" db="EMBL/GenBank/DDBJ databases">
        <authorList>
            <person name="Kim M.K.M."/>
        </authorList>
    </citation>
    <scope>NUCLEOTIDE SEQUENCE [LARGE SCALE GENOMIC DNA]</scope>
    <source>
        <strain evidence="3 4">17J68-12</strain>
    </source>
</reference>
<dbReference type="EMBL" id="SJZI01000046">
    <property type="protein sequence ID" value="TCJ13323.1"/>
    <property type="molecule type" value="Genomic_DNA"/>
</dbReference>
<evidence type="ECO:0000313" key="3">
    <source>
        <dbReference type="EMBL" id="TCJ13323.1"/>
    </source>
</evidence>
<dbReference type="OrthoDB" id="681128at2"/>
<keyword evidence="2" id="KW-0732">Signal</keyword>
<proteinExistence type="predicted"/>
<dbReference type="AlphaFoldDB" id="A0A4R1B981"/>
<evidence type="ECO:0000256" key="1">
    <source>
        <dbReference type="SAM" id="MobiDB-lite"/>
    </source>
</evidence>
<name>A0A4R1B981_9BACT</name>
<comment type="caution">
    <text evidence="3">The sequence shown here is derived from an EMBL/GenBank/DDBJ whole genome shotgun (WGS) entry which is preliminary data.</text>
</comment>
<gene>
    <name evidence="3" type="ORF">EPD60_13105</name>
</gene>
<protein>
    <submittedName>
        <fullName evidence="3">Uncharacterized protein</fullName>
    </submittedName>
</protein>
<evidence type="ECO:0000256" key="2">
    <source>
        <dbReference type="SAM" id="SignalP"/>
    </source>
</evidence>
<dbReference type="RefSeq" id="WP_131449979.1">
    <property type="nucleotide sequence ID" value="NZ_SJZI01000046.1"/>
</dbReference>
<feature type="chain" id="PRO_5020511238" evidence="2">
    <location>
        <begin position="19"/>
        <end position="126"/>
    </location>
</feature>
<organism evidence="3 4">
    <name type="scientific">Flaviaesturariibacter flavus</name>
    <dbReference type="NCBI Taxonomy" id="2502780"/>
    <lineage>
        <taxon>Bacteria</taxon>
        <taxon>Pseudomonadati</taxon>
        <taxon>Bacteroidota</taxon>
        <taxon>Chitinophagia</taxon>
        <taxon>Chitinophagales</taxon>
        <taxon>Chitinophagaceae</taxon>
        <taxon>Flaviaestuariibacter</taxon>
    </lineage>
</organism>
<sequence>MKPVLLLLGLVAVTGAHAQNQKPDLLERALRERLVSKYRRMPNARERNMPYSYRFSRTNKGSQPGLLPPSEPGVYNLPVDGMPCVVPDTAAVAKMPNAWPNPKVPFTEGNRIPNPLDKALLSAEGK</sequence>
<dbReference type="Proteomes" id="UP000295334">
    <property type="component" value="Unassembled WGS sequence"/>
</dbReference>
<evidence type="ECO:0000313" key="4">
    <source>
        <dbReference type="Proteomes" id="UP000295334"/>
    </source>
</evidence>
<accession>A0A4R1B981</accession>
<feature type="signal peptide" evidence="2">
    <location>
        <begin position="1"/>
        <end position="18"/>
    </location>
</feature>